<dbReference type="PANTHER" id="PTHR34451">
    <property type="entry name" value="PHD FINGER FAMILY PROTEIN"/>
    <property type="match status" value="1"/>
</dbReference>
<name>A0A9Q1K8F2_9CARY</name>
<evidence type="ECO:0000313" key="6">
    <source>
        <dbReference type="Proteomes" id="UP001153076"/>
    </source>
</evidence>
<feature type="compositionally biased region" description="Basic and acidic residues" evidence="4">
    <location>
        <begin position="301"/>
        <end position="321"/>
    </location>
</feature>
<feature type="compositionally biased region" description="Low complexity" evidence="4">
    <location>
        <begin position="322"/>
        <end position="331"/>
    </location>
</feature>
<keyword evidence="1" id="KW-0479">Metal-binding</keyword>
<evidence type="ECO:0000256" key="1">
    <source>
        <dbReference type="ARBA" id="ARBA00022723"/>
    </source>
</evidence>
<dbReference type="OrthoDB" id="692041at2759"/>
<keyword evidence="2" id="KW-0863">Zinc-finger</keyword>
<feature type="compositionally biased region" description="Polar residues" evidence="4">
    <location>
        <begin position="257"/>
        <end position="267"/>
    </location>
</feature>
<dbReference type="AlphaFoldDB" id="A0A9Q1K8F2"/>
<dbReference type="GO" id="GO:0008270">
    <property type="term" value="F:zinc ion binding"/>
    <property type="evidence" value="ECO:0007669"/>
    <property type="project" value="UniProtKB-KW"/>
</dbReference>
<dbReference type="EMBL" id="JAKOGI010000226">
    <property type="protein sequence ID" value="KAJ8439256.1"/>
    <property type="molecule type" value="Genomic_DNA"/>
</dbReference>
<organism evidence="5 6">
    <name type="scientific">Carnegiea gigantea</name>
    <dbReference type="NCBI Taxonomy" id="171969"/>
    <lineage>
        <taxon>Eukaryota</taxon>
        <taxon>Viridiplantae</taxon>
        <taxon>Streptophyta</taxon>
        <taxon>Embryophyta</taxon>
        <taxon>Tracheophyta</taxon>
        <taxon>Spermatophyta</taxon>
        <taxon>Magnoliopsida</taxon>
        <taxon>eudicotyledons</taxon>
        <taxon>Gunneridae</taxon>
        <taxon>Pentapetalae</taxon>
        <taxon>Caryophyllales</taxon>
        <taxon>Cactineae</taxon>
        <taxon>Cactaceae</taxon>
        <taxon>Cactoideae</taxon>
        <taxon>Echinocereeae</taxon>
        <taxon>Carnegiea</taxon>
    </lineage>
</organism>
<keyword evidence="3" id="KW-0862">Zinc</keyword>
<accession>A0A9Q1K8F2</accession>
<dbReference type="SUPFAM" id="SSF57903">
    <property type="entry name" value="FYVE/PHD zinc finger"/>
    <property type="match status" value="1"/>
</dbReference>
<evidence type="ECO:0000256" key="2">
    <source>
        <dbReference type="ARBA" id="ARBA00022771"/>
    </source>
</evidence>
<evidence type="ECO:0000256" key="3">
    <source>
        <dbReference type="ARBA" id="ARBA00022833"/>
    </source>
</evidence>
<feature type="region of interest" description="Disordered" evidence="4">
    <location>
        <begin position="290"/>
        <end position="344"/>
    </location>
</feature>
<feature type="region of interest" description="Disordered" evidence="4">
    <location>
        <begin position="118"/>
        <end position="142"/>
    </location>
</feature>
<sequence length="344" mass="36493">MTQTPPWQPSAGATSTAACDHCGSDDRWVLHNVRLRGKYLKLCTSCVLTLHPTSFCPTCFSLHEPTTIPAPSTSINKIITCFKCASLSHLTCVPPNVPKSPYLCPPCSNPSFKLFDFRKPRKGQSNGGDCSDTKKVPEEGEGQAIDERAAKIFLAAARIAASSMNKAAAVAKVDAERRVKEAAVARKRAKEAIDHVMALSARMSRRNPNSNPNPVSNGVMMGRANNGVGAPPADITNVGRPSLNGLVAVAGLSGPSHLQNGGSANGSDKNHGEPENLDLTLGGVIQLRAVHRSKTGPAGPRTEKGLRWGPGTEDRTDRDSVRTGPVRTRTGPRPDRSYPGSGSH</sequence>
<evidence type="ECO:0000313" key="5">
    <source>
        <dbReference type="EMBL" id="KAJ8439256.1"/>
    </source>
</evidence>
<evidence type="ECO:0000256" key="4">
    <source>
        <dbReference type="SAM" id="MobiDB-lite"/>
    </source>
</evidence>
<dbReference type="Proteomes" id="UP001153076">
    <property type="component" value="Unassembled WGS sequence"/>
</dbReference>
<dbReference type="InterPro" id="IPR011011">
    <property type="entry name" value="Znf_FYVE_PHD"/>
</dbReference>
<dbReference type="PANTHER" id="PTHR34451:SF7">
    <property type="entry name" value="PHD FINGER FAMILY PROTEIN"/>
    <property type="match status" value="1"/>
</dbReference>
<reference evidence="5" key="1">
    <citation type="submission" date="2022-04" db="EMBL/GenBank/DDBJ databases">
        <title>Carnegiea gigantea Genome sequencing and assembly v2.</title>
        <authorList>
            <person name="Copetti D."/>
            <person name="Sanderson M.J."/>
            <person name="Burquez A."/>
            <person name="Wojciechowski M.F."/>
        </authorList>
    </citation>
    <scope>NUCLEOTIDE SEQUENCE</scope>
    <source>
        <strain evidence="5">SGP5-SGP5p</strain>
        <tissue evidence="5">Aerial part</tissue>
    </source>
</reference>
<comment type="caution">
    <text evidence="5">The sequence shown here is derived from an EMBL/GenBank/DDBJ whole genome shotgun (WGS) entry which is preliminary data.</text>
</comment>
<proteinExistence type="predicted"/>
<feature type="region of interest" description="Disordered" evidence="4">
    <location>
        <begin position="257"/>
        <end position="277"/>
    </location>
</feature>
<keyword evidence="6" id="KW-1185">Reference proteome</keyword>
<protein>
    <submittedName>
        <fullName evidence="5">Uncharacterized protein</fullName>
    </submittedName>
</protein>
<gene>
    <name evidence="5" type="ORF">Cgig2_030191</name>
</gene>